<keyword evidence="1" id="KW-0732">Signal</keyword>
<comment type="caution">
    <text evidence="2">The sequence shown here is derived from an EMBL/GenBank/DDBJ whole genome shotgun (WGS) entry which is preliminary data.</text>
</comment>
<gene>
    <name evidence="2" type="ORF">AVEN_142540_1</name>
</gene>
<dbReference type="PANTHER" id="PTHR46060">
    <property type="entry name" value="MARINER MOS1 TRANSPOSASE-LIKE PROTEIN"/>
    <property type="match status" value="1"/>
</dbReference>
<evidence type="ECO:0000313" key="2">
    <source>
        <dbReference type="EMBL" id="GBM03247.1"/>
    </source>
</evidence>
<evidence type="ECO:0008006" key="4">
    <source>
        <dbReference type="Google" id="ProtNLM"/>
    </source>
</evidence>
<dbReference type="PANTHER" id="PTHR46060:SF3">
    <property type="entry name" value="PROTEIN GVQW3"/>
    <property type="match status" value="1"/>
</dbReference>
<dbReference type="GO" id="GO:0003676">
    <property type="term" value="F:nucleic acid binding"/>
    <property type="evidence" value="ECO:0007669"/>
    <property type="project" value="InterPro"/>
</dbReference>
<organism evidence="2 3">
    <name type="scientific">Araneus ventricosus</name>
    <name type="common">Orbweaver spider</name>
    <name type="synonym">Epeira ventricosa</name>
    <dbReference type="NCBI Taxonomy" id="182803"/>
    <lineage>
        <taxon>Eukaryota</taxon>
        <taxon>Metazoa</taxon>
        <taxon>Ecdysozoa</taxon>
        <taxon>Arthropoda</taxon>
        <taxon>Chelicerata</taxon>
        <taxon>Arachnida</taxon>
        <taxon>Araneae</taxon>
        <taxon>Araneomorphae</taxon>
        <taxon>Entelegynae</taxon>
        <taxon>Araneoidea</taxon>
        <taxon>Araneidae</taxon>
        <taxon>Araneus</taxon>
    </lineage>
</organism>
<dbReference type="Gene3D" id="3.30.420.10">
    <property type="entry name" value="Ribonuclease H-like superfamily/Ribonuclease H"/>
    <property type="match status" value="1"/>
</dbReference>
<evidence type="ECO:0000313" key="3">
    <source>
        <dbReference type="Proteomes" id="UP000499080"/>
    </source>
</evidence>
<dbReference type="AlphaFoldDB" id="A0A4Y2CHN0"/>
<name>A0A4Y2CHN0_ARAVE</name>
<dbReference type="Proteomes" id="UP000499080">
    <property type="component" value="Unassembled WGS sequence"/>
</dbReference>
<feature type="signal peptide" evidence="1">
    <location>
        <begin position="1"/>
        <end position="20"/>
    </location>
</feature>
<dbReference type="InterPro" id="IPR052709">
    <property type="entry name" value="Transposase-MT_Hybrid"/>
</dbReference>
<feature type="chain" id="PRO_5021246363" description="Secreted protein" evidence="1">
    <location>
        <begin position="21"/>
        <end position="111"/>
    </location>
</feature>
<accession>A0A4Y2CHN0</accession>
<evidence type="ECO:0000256" key="1">
    <source>
        <dbReference type="SAM" id="SignalP"/>
    </source>
</evidence>
<proteinExistence type="predicted"/>
<sequence>MRLAGIVLLHYNACLHVVLLKQQLLQQLQGSWQVFSHPACNSDLSSSAFHLFQHLKRSLVGKHFPNDDNIQTDGTHRLTPCSGGGFIRHRIQNLVLRYGTCFSFGGFYVER</sequence>
<reference evidence="2 3" key="1">
    <citation type="journal article" date="2019" name="Sci. Rep.">
        <title>Orb-weaving spider Araneus ventricosus genome elucidates the spidroin gene catalogue.</title>
        <authorList>
            <person name="Kono N."/>
            <person name="Nakamura H."/>
            <person name="Ohtoshi R."/>
            <person name="Moran D.A.P."/>
            <person name="Shinohara A."/>
            <person name="Yoshida Y."/>
            <person name="Fujiwara M."/>
            <person name="Mori M."/>
            <person name="Tomita M."/>
            <person name="Arakawa K."/>
        </authorList>
    </citation>
    <scope>NUCLEOTIDE SEQUENCE [LARGE SCALE GENOMIC DNA]</scope>
</reference>
<keyword evidence="3" id="KW-1185">Reference proteome</keyword>
<protein>
    <recommendedName>
        <fullName evidence="4">Secreted protein</fullName>
    </recommendedName>
</protein>
<dbReference type="InterPro" id="IPR036397">
    <property type="entry name" value="RNaseH_sf"/>
</dbReference>
<dbReference type="EMBL" id="BGPR01000189">
    <property type="protein sequence ID" value="GBM03247.1"/>
    <property type="molecule type" value="Genomic_DNA"/>
</dbReference>